<protein>
    <submittedName>
        <fullName evidence="2">Uncharacterized protein</fullName>
    </submittedName>
</protein>
<dbReference type="EMBL" id="JAUSUZ010000001">
    <property type="protein sequence ID" value="MDQ0370479.1"/>
    <property type="molecule type" value="Genomic_DNA"/>
</dbReference>
<evidence type="ECO:0000256" key="1">
    <source>
        <dbReference type="SAM" id="Phobius"/>
    </source>
</evidence>
<keyword evidence="3" id="KW-1185">Reference proteome</keyword>
<keyword evidence="1" id="KW-0472">Membrane</keyword>
<feature type="transmembrane region" description="Helical" evidence="1">
    <location>
        <begin position="12"/>
        <end position="32"/>
    </location>
</feature>
<keyword evidence="1" id="KW-1133">Transmembrane helix</keyword>
<organism evidence="2 3">
    <name type="scientific">Catenuloplanes indicus</name>
    <dbReference type="NCBI Taxonomy" id="137267"/>
    <lineage>
        <taxon>Bacteria</taxon>
        <taxon>Bacillati</taxon>
        <taxon>Actinomycetota</taxon>
        <taxon>Actinomycetes</taxon>
        <taxon>Micromonosporales</taxon>
        <taxon>Micromonosporaceae</taxon>
        <taxon>Catenuloplanes</taxon>
    </lineage>
</organism>
<evidence type="ECO:0000313" key="2">
    <source>
        <dbReference type="EMBL" id="MDQ0370479.1"/>
    </source>
</evidence>
<sequence length="188" mass="20530">MRTFIDVLRRGAWWIVPEVLVAVGLAAGGLYYNAVAPELSEPELRVRATEMLAVELEQATVDEHAKHGHVLSAQDRMLCEVEIFGVDPAGAGRERHLRTAYGYYLCAAGKPGTPFLGALMNAGPAVLHLDAAPGADRVRTVTLQQDFDAQLAAMMPERYRAQASKGFTTADPPRALKERFEREVTNVA</sequence>
<dbReference type="AlphaFoldDB" id="A0AAE3W6L5"/>
<proteinExistence type="predicted"/>
<name>A0AAE3W6L5_9ACTN</name>
<keyword evidence="1" id="KW-0812">Transmembrane</keyword>
<dbReference type="RefSeq" id="WP_307246476.1">
    <property type="nucleotide sequence ID" value="NZ_JAUSUZ010000001.1"/>
</dbReference>
<reference evidence="2 3" key="1">
    <citation type="submission" date="2023-07" db="EMBL/GenBank/DDBJ databases">
        <title>Sequencing the genomes of 1000 actinobacteria strains.</title>
        <authorList>
            <person name="Klenk H.-P."/>
        </authorList>
    </citation>
    <scope>NUCLEOTIDE SEQUENCE [LARGE SCALE GENOMIC DNA]</scope>
    <source>
        <strain evidence="2 3">DSM 44709</strain>
    </source>
</reference>
<accession>A0AAE3W6L5</accession>
<comment type="caution">
    <text evidence="2">The sequence shown here is derived from an EMBL/GenBank/DDBJ whole genome shotgun (WGS) entry which is preliminary data.</text>
</comment>
<evidence type="ECO:0000313" key="3">
    <source>
        <dbReference type="Proteomes" id="UP001240236"/>
    </source>
</evidence>
<gene>
    <name evidence="2" type="ORF">J2S42_007148</name>
</gene>
<dbReference type="Proteomes" id="UP001240236">
    <property type="component" value="Unassembled WGS sequence"/>
</dbReference>